<dbReference type="RefSeq" id="WP_282762026.1">
    <property type="nucleotide sequence ID" value="NZ_JASCTH010000014.1"/>
</dbReference>
<proteinExistence type="predicted"/>
<dbReference type="EMBL" id="JASCTH010000014">
    <property type="protein sequence ID" value="MDI6101185.1"/>
    <property type="molecule type" value="Genomic_DNA"/>
</dbReference>
<accession>A0ABT6WNB4</accession>
<gene>
    <name evidence="1" type="ORF">QLQ12_21455</name>
</gene>
<sequence>MTATPDDAPEVGVYQASLDGRRLSEALRALGPIEPALTDVLTHLNLRIYRRDHAAGDRTDYVVLDVHGVSIGVQRREGDLYLHADTSETNDAVIAFEINGGGEIDHPTH</sequence>
<evidence type="ECO:0000313" key="1">
    <source>
        <dbReference type="EMBL" id="MDI6101185.1"/>
    </source>
</evidence>
<reference evidence="1 2" key="1">
    <citation type="submission" date="2023-05" db="EMBL/GenBank/DDBJ databases">
        <title>Actinoplanes sp. NEAU-A12 genome sequencing.</title>
        <authorList>
            <person name="Wang Z.-S."/>
        </authorList>
    </citation>
    <scope>NUCLEOTIDE SEQUENCE [LARGE SCALE GENOMIC DNA]</scope>
    <source>
        <strain evidence="1 2">NEAU-A12</strain>
    </source>
</reference>
<keyword evidence="2" id="KW-1185">Reference proteome</keyword>
<organism evidence="1 2">
    <name type="scientific">Actinoplanes sandaracinus</name>
    <dbReference type="NCBI Taxonomy" id="3045177"/>
    <lineage>
        <taxon>Bacteria</taxon>
        <taxon>Bacillati</taxon>
        <taxon>Actinomycetota</taxon>
        <taxon>Actinomycetes</taxon>
        <taxon>Micromonosporales</taxon>
        <taxon>Micromonosporaceae</taxon>
        <taxon>Actinoplanes</taxon>
    </lineage>
</organism>
<dbReference type="Proteomes" id="UP001241758">
    <property type="component" value="Unassembled WGS sequence"/>
</dbReference>
<evidence type="ECO:0008006" key="3">
    <source>
        <dbReference type="Google" id="ProtNLM"/>
    </source>
</evidence>
<name>A0ABT6WNB4_9ACTN</name>
<evidence type="ECO:0000313" key="2">
    <source>
        <dbReference type="Proteomes" id="UP001241758"/>
    </source>
</evidence>
<protein>
    <recommendedName>
        <fullName evidence="3">Halobacterial output domain-containing protein</fullName>
    </recommendedName>
</protein>
<comment type="caution">
    <text evidence="1">The sequence shown here is derived from an EMBL/GenBank/DDBJ whole genome shotgun (WGS) entry which is preliminary data.</text>
</comment>